<evidence type="ECO:0000256" key="4">
    <source>
        <dbReference type="ARBA" id="ARBA00022793"/>
    </source>
</evidence>
<dbReference type="HAMAP" id="MF_00663">
    <property type="entry name" value="PS_decarb_PSD_B_type2"/>
    <property type="match status" value="1"/>
</dbReference>
<name>A0ABW8TYT2_9CLOT</name>
<keyword evidence="6 12" id="KW-0472">Membrane</keyword>
<dbReference type="EMBL" id="JBJHZY010000003">
    <property type="protein sequence ID" value="MFL0269207.1"/>
    <property type="molecule type" value="Genomic_DNA"/>
</dbReference>
<keyword evidence="2 12" id="KW-1003">Cell membrane</keyword>
<feature type="site" description="Cleavage (non-hydrolytic); by autocatalysis" evidence="12">
    <location>
        <begin position="255"/>
        <end position="256"/>
    </location>
</feature>
<comment type="catalytic activity">
    <reaction evidence="12">
        <text>a 1,2-diacyl-sn-glycero-3-phospho-L-serine + H(+) = a 1,2-diacyl-sn-glycero-3-phosphoethanolamine + CO2</text>
        <dbReference type="Rhea" id="RHEA:20828"/>
        <dbReference type="ChEBI" id="CHEBI:15378"/>
        <dbReference type="ChEBI" id="CHEBI:16526"/>
        <dbReference type="ChEBI" id="CHEBI:57262"/>
        <dbReference type="ChEBI" id="CHEBI:64612"/>
        <dbReference type="EC" id="4.1.1.65"/>
    </reaction>
</comment>
<dbReference type="RefSeq" id="WP_406765837.1">
    <property type="nucleotide sequence ID" value="NZ_JBJHZY010000003.1"/>
</dbReference>
<dbReference type="Proteomes" id="UP001623661">
    <property type="component" value="Unassembled WGS sequence"/>
</dbReference>
<accession>A0ABW8TYT2</accession>
<feature type="active site" description="Schiff-base intermediate with substrate; via pyruvic acid; for decarboxylase activity" evidence="12">
    <location>
        <position position="256"/>
    </location>
</feature>
<evidence type="ECO:0000256" key="12">
    <source>
        <dbReference type="HAMAP-Rule" id="MF_00663"/>
    </source>
</evidence>
<keyword evidence="7 12" id="KW-0865">Zymogen</keyword>
<feature type="active site" description="Charge relay system; for autoendoproteolytic cleavage activity" evidence="12">
    <location>
        <position position="113"/>
    </location>
</feature>
<keyword evidence="4 12" id="KW-0210">Decarboxylase</keyword>
<dbReference type="Pfam" id="PF02666">
    <property type="entry name" value="PS_Dcarbxylase"/>
    <property type="match status" value="1"/>
</dbReference>
<evidence type="ECO:0000256" key="8">
    <source>
        <dbReference type="ARBA" id="ARBA00023209"/>
    </source>
</evidence>
<dbReference type="GO" id="GO:0004609">
    <property type="term" value="F:phosphatidylserine decarboxylase activity"/>
    <property type="evidence" value="ECO:0007669"/>
    <property type="project" value="UniProtKB-EC"/>
</dbReference>
<feature type="chain" id="PRO_5044906441" description="Phosphatidylserine decarboxylase beta chain" evidence="12">
    <location>
        <begin position="1"/>
        <end position="255"/>
    </location>
</feature>
<gene>
    <name evidence="12" type="primary">psd</name>
    <name evidence="13" type="ORF">ACJDUH_14015</name>
</gene>
<keyword evidence="5 12" id="KW-0443">Lipid metabolism</keyword>
<dbReference type="PANTHER" id="PTHR10067">
    <property type="entry name" value="PHOSPHATIDYLSERINE DECARBOXYLASE"/>
    <property type="match status" value="1"/>
</dbReference>
<keyword evidence="3 12" id="KW-0444">Lipid biosynthesis</keyword>
<evidence type="ECO:0000256" key="9">
    <source>
        <dbReference type="ARBA" id="ARBA00023239"/>
    </source>
</evidence>
<keyword evidence="8 12" id="KW-0594">Phospholipid biosynthesis</keyword>
<protein>
    <recommendedName>
        <fullName evidence="12">Phosphatidylserine decarboxylase proenzyme</fullName>
        <ecNumber evidence="12">4.1.1.65</ecNumber>
    </recommendedName>
    <component>
        <recommendedName>
            <fullName evidence="12">Phosphatidylserine decarboxylase alpha chain</fullName>
        </recommendedName>
    </component>
    <component>
        <recommendedName>
            <fullName evidence="12">Phosphatidylserine decarboxylase beta chain</fullName>
        </recommendedName>
    </component>
</protein>
<comment type="cofactor">
    <cofactor evidence="12">
        <name>pyruvate</name>
        <dbReference type="ChEBI" id="CHEBI:15361"/>
    </cofactor>
    <text evidence="12">Binds 1 pyruvoyl group covalently per subunit.</text>
</comment>
<comment type="similarity">
    <text evidence="12">Belongs to the phosphatidylserine decarboxylase family. PSD-B subfamily. Prokaryotic type II sub-subfamily.</text>
</comment>
<keyword evidence="14" id="KW-1185">Reference proteome</keyword>
<keyword evidence="9 12" id="KW-0456">Lyase</keyword>
<comment type="function">
    <text evidence="12">Catalyzes the formation of phosphatidylethanolamine (PtdEtn) from phosphatidylserine (PtdSer).</text>
</comment>
<feature type="modified residue" description="Pyruvic acid (Ser); by autocatalysis" evidence="12">
    <location>
        <position position="256"/>
    </location>
</feature>
<dbReference type="PANTHER" id="PTHR10067:SF17">
    <property type="entry name" value="PHOSPHATIDYLSERINE DECARBOXYLASE PROENZYME 2"/>
    <property type="match status" value="1"/>
</dbReference>
<keyword evidence="11 12" id="KW-0670">Pyruvate</keyword>
<evidence type="ECO:0000256" key="3">
    <source>
        <dbReference type="ARBA" id="ARBA00022516"/>
    </source>
</evidence>
<proteinExistence type="inferred from homology"/>
<dbReference type="InterPro" id="IPR003817">
    <property type="entry name" value="PS_Dcarbxylase"/>
</dbReference>
<evidence type="ECO:0000313" key="14">
    <source>
        <dbReference type="Proteomes" id="UP001623661"/>
    </source>
</evidence>
<comment type="PTM">
    <text evidence="12">Is synthesized initially as an inactive proenzyme. Formation of the active enzyme involves a self-maturation process in which the active site pyruvoyl group is generated from an internal serine residue via an autocatalytic post-translational modification. Two non-identical subunits are generated from the proenzyme in this reaction, and the pyruvate is formed at the N-terminus of the alpha chain, which is derived from the carboxyl end of the proenzyme. The autoendoproteolytic cleavage occurs by a canonical serine protease mechanism, in which the side chain hydroxyl group of the serine supplies its oxygen atom to form the C-terminus of the beta chain, while the remainder of the serine residue undergoes an oxidative deamination to produce ammonia and the pyruvoyl prosthetic group on the alpha chain. During this reaction, the Ser that is part of the protease active site of the proenzyme becomes the pyruvoyl prosthetic group, which constitutes an essential element of the active site of the mature decarboxylase.</text>
</comment>
<reference evidence="13 14" key="1">
    <citation type="submission" date="2024-11" db="EMBL/GenBank/DDBJ databases">
        <authorList>
            <person name="Heng Y.C."/>
            <person name="Lim A.C.H."/>
            <person name="Lee J.K.Y."/>
            <person name="Kittelmann S."/>
        </authorList>
    </citation>
    <scope>NUCLEOTIDE SEQUENCE [LARGE SCALE GENOMIC DNA]</scope>
    <source>
        <strain evidence="13 14">WILCCON 0202</strain>
    </source>
</reference>
<keyword evidence="10 12" id="KW-1208">Phospholipid metabolism</keyword>
<sequence length="295" mass="33877">MIKYYNRKNKSYEIEKVAGDKYLNWIYSSPIGMKLLEMIVKKKLFSGIYGFYVDRKSSRKKIGSFIKEFNLDSTSFEKAAEDFSSFNDFFYRKLKKEARPIDMDSNSLISLGDGKLLAYENIDLEKLIQVKGFTYSLKELIKDDATALKYEGGTCLILRLCPTDYHRFHFVDGGTCSKEVKIKGSYYSVNPIALDKVQKLFCENKREWSLLHSDNFKDILYVEVGATCVGAIVQSYEPNKRVEKGEEKGYFKFGGSTVIIFFEPNTIKIDREIINQTGLGFETSVLMGEKIGQKL</sequence>
<comment type="subunit">
    <text evidence="12">Heterodimer of a large membrane-associated beta subunit and a small pyruvoyl-containing alpha subunit.</text>
</comment>
<comment type="subcellular location">
    <subcellularLocation>
        <location evidence="12">Cell membrane</location>
        <topology evidence="12">Peripheral membrane protein</topology>
    </subcellularLocation>
</comment>
<feature type="chain" id="PRO_5044906440" description="Phosphatidylserine decarboxylase alpha chain" evidence="12">
    <location>
        <begin position="256"/>
        <end position="295"/>
    </location>
</feature>
<evidence type="ECO:0000256" key="1">
    <source>
        <dbReference type="ARBA" id="ARBA00005189"/>
    </source>
</evidence>
<evidence type="ECO:0000256" key="5">
    <source>
        <dbReference type="ARBA" id="ARBA00023098"/>
    </source>
</evidence>
<dbReference type="EC" id="4.1.1.65" evidence="12"/>
<evidence type="ECO:0000256" key="11">
    <source>
        <dbReference type="ARBA" id="ARBA00023317"/>
    </source>
</evidence>
<dbReference type="NCBIfam" id="TIGR00163">
    <property type="entry name" value="PS_decarb"/>
    <property type="match status" value="1"/>
</dbReference>
<feature type="active site" description="Charge relay system; for autoendoproteolytic cleavage activity" evidence="12">
    <location>
        <position position="256"/>
    </location>
</feature>
<comment type="pathway">
    <text evidence="1">Lipid metabolism.</text>
</comment>
<comment type="caution">
    <text evidence="13">The sequence shown here is derived from an EMBL/GenBank/DDBJ whole genome shotgun (WGS) entry which is preliminary data.</text>
</comment>
<evidence type="ECO:0000256" key="2">
    <source>
        <dbReference type="ARBA" id="ARBA00022475"/>
    </source>
</evidence>
<evidence type="ECO:0000256" key="7">
    <source>
        <dbReference type="ARBA" id="ARBA00023145"/>
    </source>
</evidence>
<dbReference type="NCBIfam" id="NF001941">
    <property type="entry name" value="PRK00723.1"/>
    <property type="match status" value="1"/>
</dbReference>
<evidence type="ECO:0000313" key="13">
    <source>
        <dbReference type="EMBL" id="MFL0269207.1"/>
    </source>
</evidence>
<dbReference type="InterPro" id="IPR033179">
    <property type="entry name" value="PSD_type2_pro"/>
</dbReference>
<organism evidence="13 14">
    <name type="scientific">Candidatus Clostridium radicumherbarum</name>
    <dbReference type="NCBI Taxonomy" id="3381662"/>
    <lineage>
        <taxon>Bacteria</taxon>
        <taxon>Bacillati</taxon>
        <taxon>Bacillota</taxon>
        <taxon>Clostridia</taxon>
        <taxon>Eubacteriales</taxon>
        <taxon>Clostridiaceae</taxon>
        <taxon>Clostridium</taxon>
    </lineage>
</organism>
<dbReference type="InterPro" id="IPR033177">
    <property type="entry name" value="PSD-B"/>
</dbReference>
<comment type="pathway">
    <text evidence="12">Phospholipid metabolism; phosphatidylethanolamine biosynthesis; phosphatidylethanolamine from CDP-diacylglycerol: step 2/2.</text>
</comment>
<evidence type="ECO:0000256" key="6">
    <source>
        <dbReference type="ARBA" id="ARBA00023136"/>
    </source>
</evidence>
<feature type="active site" description="Charge relay system; for autoendoproteolytic cleavage activity" evidence="12">
    <location>
        <position position="169"/>
    </location>
</feature>
<evidence type="ECO:0000256" key="10">
    <source>
        <dbReference type="ARBA" id="ARBA00023264"/>
    </source>
</evidence>